<name>A0A117J4D3_TRASO</name>
<keyword evidence="2" id="KW-1185">Reference proteome</keyword>
<dbReference type="RefSeq" id="WP_059055423.1">
    <property type="nucleotide sequence ID" value="NZ_LOJF01000011.1"/>
</dbReference>
<dbReference type="AlphaFoldDB" id="A0A117J4D3"/>
<reference evidence="1 2" key="1">
    <citation type="submission" date="2015-12" db="EMBL/GenBank/DDBJ databases">
        <title>Draft Genome Sequence of Olsenella scatoligenes SK9K4T; a Producer of 3-Methylindole- (skatole) and 4-Methylphenol- (p-cresol) Isolated from Pig Feces.</title>
        <authorList>
            <person name="Li X."/>
            <person name="Borg B."/>
            <person name="Canibe N."/>
        </authorList>
    </citation>
    <scope>NUCLEOTIDE SEQUENCE [LARGE SCALE GENOMIC DNA]</scope>
    <source>
        <strain evidence="1 2">SK9K4</strain>
    </source>
</reference>
<sequence length="95" mass="10477">MGTREIKVTLMPGHEITLQSDAPDIEGLVSSIVSIMDQFSPDDIKVECGYDGFDIKSFREILIEASKDFIDAIALDKSKYQSVLASLEAVEHEAN</sequence>
<accession>A0A117J4D3</accession>
<organism evidence="1 2">
    <name type="scientific">Tractidigestivibacter scatoligenes</name>
    <name type="common">Olsenella scatoligenes</name>
    <dbReference type="NCBI Taxonomy" id="1299998"/>
    <lineage>
        <taxon>Bacteria</taxon>
        <taxon>Bacillati</taxon>
        <taxon>Actinomycetota</taxon>
        <taxon>Coriobacteriia</taxon>
        <taxon>Coriobacteriales</taxon>
        <taxon>Atopobiaceae</taxon>
        <taxon>Tractidigestivibacter</taxon>
    </lineage>
</organism>
<evidence type="ECO:0000313" key="1">
    <source>
        <dbReference type="EMBL" id="KUH57778.1"/>
    </source>
</evidence>
<dbReference type="STRING" id="1299998.AUL39_08760"/>
<dbReference type="Proteomes" id="UP000054078">
    <property type="component" value="Unassembled WGS sequence"/>
</dbReference>
<dbReference type="EMBL" id="LOJF01000011">
    <property type="protein sequence ID" value="KUH57778.1"/>
    <property type="molecule type" value="Genomic_DNA"/>
</dbReference>
<gene>
    <name evidence="1" type="ORF">AUL39_08760</name>
</gene>
<proteinExistence type="predicted"/>
<protein>
    <submittedName>
        <fullName evidence="1">Uncharacterized protein</fullName>
    </submittedName>
</protein>
<comment type="caution">
    <text evidence="1">The sequence shown here is derived from an EMBL/GenBank/DDBJ whole genome shotgun (WGS) entry which is preliminary data.</text>
</comment>
<evidence type="ECO:0000313" key="2">
    <source>
        <dbReference type="Proteomes" id="UP000054078"/>
    </source>
</evidence>